<keyword evidence="3" id="KW-1185">Reference proteome</keyword>
<evidence type="ECO:0000313" key="3">
    <source>
        <dbReference type="Proteomes" id="UP000557217"/>
    </source>
</evidence>
<dbReference type="InterPro" id="IPR011528">
    <property type="entry name" value="NERD"/>
</dbReference>
<accession>A0A840PJ30</accession>
<dbReference type="Pfam" id="PF08378">
    <property type="entry name" value="NERD"/>
    <property type="match status" value="1"/>
</dbReference>
<protein>
    <recommendedName>
        <fullName evidence="1">NERD domain-containing protein</fullName>
    </recommendedName>
</protein>
<name>A0A840PJ30_URETH</name>
<organism evidence="2 3">
    <name type="scientific">Ureibacillus thermosphaericus</name>
    <dbReference type="NCBI Taxonomy" id="51173"/>
    <lineage>
        <taxon>Bacteria</taxon>
        <taxon>Bacillati</taxon>
        <taxon>Bacillota</taxon>
        <taxon>Bacilli</taxon>
        <taxon>Bacillales</taxon>
        <taxon>Caryophanaceae</taxon>
        <taxon>Ureibacillus</taxon>
    </lineage>
</organism>
<proteinExistence type="predicted"/>
<dbReference type="PROSITE" id="PS50965">
    <property type="entry name" value="NERD"/>
    <property type="match status" value="1"/>
</dbReference>
<comment type="caution">
    <text evidence="2">The sequence shown here is derived from an EMBL/GenBank/DDBJ whole genome shotgun (WGS) entry which is preliminary data.</text>
</comment>
<feature type="domain" description="NERD" evidence="1">
    <location>
        <begin position="43"/>
        <end position="158"/>
    </location>
</feature>
<sequence>MGILLLIVTIMIGILFALRLYSFENSEFRKITGHSLYSIWANPHVKNTYKLVQSLKYLQGEHKLLVNVAFNGANKNIDAIVIHESGIYIFSIQSMNGWIYGREQDGQWAQAVHKQDKLNTFENPINEMKRAVLNLKESLTNVKEDLFHSIVLFTDSCSLKKIMTKSNNVSVIKVNELKRFWKKRTDKKLTVEDIQKIHHSLEQFVNIHQPSYKMNMDQATTNH</sequence>
<evidence type="ECO:0000259" key="1">
    <source>
        <dbReference type="PROSITE" id="PS50965"/>
    </source>
</evidence>
<dbReference type="Proteomes" id="UP000557217">
    <property type="component" value="Unassembled WGS sequence"/>
</dbReference>
<evidence type="ECO:0000313" key="2">
    <source>
        <dbReference type="EMBL" id="MBB5148405.1"/>
    </source>
</evidence>
<dbReference type="EMBL" id="JACHGZ010000006">
    <property type="protein sequence ID" value="MBB5148405.1"/>
    <property type="molecule type" value="Genomic_DNA"/>
</dbReference>
<dbReference type="RefSeq" id="WP_016838367.1">
    <property type="nucleotide sequence ID" value="NZ_JAAXPW010000007.1"/>
</dbReference>
<reference evidence="2 3" key="1">
    <citation type="submission" date="2020-08" db="EMBL/GenBank/DDBJ databases">
        <title>Genomic Encyclopedia of Type Strains, Phase IV (KMG-IV): sequencing the most valuable type-strain genomes for metagenomic binning, comparative biology and taxonomic classification.</title>
        <authorList>
            <person name="Goeker M."/>
        </authorList>
    </citation>
    <scope>NUCLEOTIDE SEQUENCE [LARGE SCALE GENOMIC DNA]</scope>
    <source>
        <strain evidence="2 3">DSM 10633</strain>
    </source>
</reference>
<dbReference type="AlphaFoldDB" id="A0A840PJ30"/>
<gene>
    <name evidence="2" type="ORF">HNR36_000791</name>
</gene>